<protein>
    <submittedName>
        <fullName evidence="1">S-adenosyl-L-methionine-dependent methyltransferase</fullName>
    </submittedName>
</protein>
<name>A0A165ITF5_XYLHT</name>
<dbReference type="SUPFAM" id="SSF53335">
    <property type="entry name" value="S-adenosyl-L-methionine-dependent methyltransferases"/>
    <property type="match status" value="1"/>
</dbReference>
<reference evidence="1 2" key="1">
    <citation type="journal article" date="2016" name="Fungal Biol.">
        <title>The genome of Xylona heveae provides a window into fungal endophytism.</title>
        <authorList>
            <person name="Gazis R."/>
            <person name="Kuo A."/>
            <person name="Riley R."/>
            <person name="LaButti K."/>
            <person name="Lipzen A."/>
            <person name="Lin J."/>
            <person name="Amirebrahimi M."/>
            <person name="Hesse C.N."/>
            <person name="Spatafora J.W."/>
            <person name="Henrissat B."/>
            <person name="Hainaut M."/>
            <person name="Grigoriev I.V."/>
            <person name="Hibbett D.S."/>
        </authorList>
    </citation>
    <scope>NUCLEOTIDE SEQUENCE [LARGE SCALE GENOMIC DNA]</scope>
    <source>
        <strain evidence="1 2">TC161</strain>
    </source>
</reference>
<dbReference type="InterPro" id="IPR029063">
    <property type="entry name" value="SAM-dependent_MTases_sf"/>
</dbReference>
<dbReference type="Gene3D" id="3.40.50.150">
    <property type="entry name" value="Vaccinia Virus protein VP39"/>
    <property type="match status" value="1"/>
</dbReference>
<dbReference type="CDD" id="cd02440">
    <property type="entry name" value="AdoMet_MTases"/>
    <property type="match status" value="1"/>
</dbReference>
<keyword evidence="1" id="KW-0489">Methyltransferase</keyword>
<dbReference type="GeneID" id="28896997"/>
<dbReference type="PANTHER" id="PTHR43591:SF24">
    <property type="entry name" value="2-METHOXY-6-POLYPRENYL-1,4-BENZOQUINOL METHYLASE, MITOCHONDRIAL"/>
    <property type="match status" value="1"/>
</dbReference>
<dbReference type="RefSeq" id="XP_018190918.1">
    <property type="nucleotide sequence ID" value="XM_018331860.1"/>
</dbReference>
<dbReference type="InParanoid" id="A0A165ITF5"/>
<sequence>MSAPERGTEDPEAETKSLDSEYLKTVTIHNRVFQQHSIENGIYLAPVDEDEVERLNLQHNVLNSTFDGRLIFPPVQKPRRILDCGYGSGSWASEVAEQHPDCEVTGIDISPQMRPDDTPENLWLQLDDLNQPFTFRTNTFDLIHSRLVANGIYKNRWPTYLRDIVRALKPGGWLQMVEIYYQCQSDNGSLTEHHALRQWSTKYLAAHETTKDLRVPLRLNALMHHAGLVEVESRMIPWPLCGWSKDPRERTIGEMNRENIDGMLSSIALFSFTSKLRMSEAEASTLIERARKEAKDPSLKAYFPLYVCIGRKPNS</sequence>
<organism evidence="1 2">
    <name type="scientific">Xylona heveae (strain CBS 132557 / TC161)</name>
    <dbReference type="NCBI Taxonomy" id="1328760"/>
    <lineage>
        <taxon>Eukaryota</taxon>
        <taxon>Fungi</taxon>
        <taxon>Dikarya</taxon>
        <taxon>Ascomycota</taxon>
        <taxon>Pezizomycotina</taxon>
        <taxon>Xylonomycetes</taxon>
        <taxon>Xylonales</taxon>
        <taxon>Xylonaceae</taxon>
        <taxon>Xylona</taxon>
    </lineage>
</organism>
<dbReference type="PANTHER" id="PTHR43591">
    <property type="entry name" value="METHYLTRANSFERASE"/>
    <property type="match status" value="1"/>
</dbReference>
<dbReference type="AlphaFoldDB" id="A0A165ITF5"/>
<evidence type="ECO:0000313" key="1">
    <source>
        <dbReference type="EMBL" id="KZF25363.1"/>
    </source>
</evidence>
<dbReference type="EMBL" id="KV407455">
    <property type="protein sequence ID" value="KZF25363.1"/>
    <property type="molecule type" value="Genomic_DNA"/>
</dbReference>
<dbReference type="STRING" id="1328760.A0A165ITF5"/>
<evidence type="ECO:0000313" key="2">
    <source>
        <dbReference type="Proteomes" id="UP000076632"/>
    </source>
</evidence>
<proteinExistence type="predicted"/>
<gene>
    <name evidence="1" type="ORF">L228DRAFT_244186</name>
</gene>
<dbReference type="OMA" id="FPLYVCI"/>
<dbReference type="GO" id="GO:0008168">
    <property type="term" value="F:methyltransferase activity"/>
    <property type="evidence" value="ECO:0007669"/>
    <property type="project" value="UniProtKB-KW"/>
</dbReference>
<dbReference type="GO" id="GO:0032259">
    <property type="term" value="P:methylation"/>
    <property type="evidence" value="ECO:0007669"/>
    <property type="project" value="UniProtKB-KW"/>
</dbReference>
<accession>A0A165ITF5</accession>
<dbReference type="Pfam" id="PF13489">
    <property type="entry name" value="Methyltransf_23"/>
    <property type="match status" value="1"/>
</dbReference>
<keyword evidence="1" id="KW-0808">Transferase</keyword>
<keyword evidence="2" id="KW-1185">Reference proteome</keyword>
<dbReference type="OrthoDB" id="506498at2759"/>
<dbReference type="Proteomes" id="UP000076632">
    <property type="component" value="Unassembled WGS sequence"/>
</dbReference>